<evidence type="ECO:0000256" key="2">
    <source>
        <dbReference type="SAM" id="MobiDB-lite"/>
    </source>
</evidence>
<comment type="caution">
    <text evidence="5">The sequence shown here is derived from an EMBL/GenBank/DDBJ whole genome shotgun (WGS) entry which is preliminary data.</text>
</comment>
<keyword evidence="1" id="KW-0175">Coiled coil</keyword>
<dbReference type="PROSITE" id="PS50191">
    <property type="entry name" value="CRAL_TRIO"/>
    <property type="match status" value="1"/>
</dbReference>
<dbReference type="Proteomes" id="UP001175271">
    <property type="component" value="Unassembled WGS sequence"/>
</dbReference>
<keyword evidence="6" id="KW-1185">Reference proteome</keyword>
<dbReference type="Gene3D" id="3.40.525.10">
    <property type="entry name" value="CRAL-TRIO lipid binding domain"/>
    <property type="match status" value="1"/>
</dbReference>
<dbReference type="PROSITE" id="PS50866">
    <property type="entry name" value="GOLD"/>
    <property type="match status" value="1"/>
</dbReference>
<dbReference type="SUPFAM" id="SSF52087">
    <property type="entry name" value="CRAL/TRIO domain"/>
    <property type="match status" value="1"/>
</dbReference>
<dbReference type="SMART" id="SM00516">
    <property type="entry name" value="SEC14"/>
    <property type="match status" value="1"/>
</dbReference>
<dbReference type="InterPro" id="IPR036865">
    <property type="entry name" value="CRAL-TRIO_dom_sf"/>
</dbReference>
<dbReference type="PANTHER" id="PTHR23324">
    <property type="entry name" value="SEC14 RELATED PROTEIN"/>
    <property type="match status" value="1"/>
</dbReference>
<dbReference type="CDD" id="cd00170">
    <property type="entry name" value="SEC14"/>
    <property type="match status" value="1"/>
</dbReference>
<sequence length="432" mass="49804">MVARRSSRWLHISYALLQQHLRRRSVWACFDRGAMTVGKETLANEVSPFTDEDRLLIEELRKRVVEELKLVPCYDHDFSIFRWIVGYDRNLDEAEKAMRKALNEFGALKLHKHDFSSIDKIHSYCDSISAPLQYFPGSLIGYDKAGNVISLQPFGGFDVLGLYESLKISDLYLMRIAESEGVMQLLRERENKFNRQLGTTVIIDLEGCSMDMLYTKPLKIMGQMLGKLQDMFPDVLRHLFIINAPYFMHIIWKCISPILSKQTKQKVQILGSDWKECLKEHIDEEVLYKNWGGTKESDTPYGDVRRGGKVPDDLKTGKENDLPESQLTTLSIAARSIGTVDVEVEDEKPGRTLKWWWKGATSDDLIFWVTRQDDKNSKESMVWPPMRLCTEHVAESREVPIPTSGLYKLHFDNTASRFFSKSVNYSVVVEDN</sequence>
<evidence type="ECO:0000259" key="4">
    <source>
        <dbReference type="PROSITE" id="PS50866"/>
    </source>
</evidence>
<evidence type="ECO:0000313" key="5">
    <source>
        <dbReference type="EMBL" id="KAK0393336.1"/>
    </source>
</evidence>
<dbReference type="InterPro" id="IPR051064">
    <property type="entry name" value="SEC14/CRAL-TRIO_domain"/>
</dbReference>
<proteinExistence type="predicted"/>
<dbReference type="InterPro" id="IPR036273">
    <property type="entry name" value="CRAL/TRIO_N_dom_sf"/>
</dbReference>
<dbReference type="SUPFAM" id="SSF101576">
    <property type="entry name" value="Supernatant protein factor (SPF), C-terminal domain"/>
    <property type="match status" value="1"/>
</dbReference>
<reference evidence="5" key="1">
    <citation type="submission" date="2023-06" db="EMBL/GenBank/DDBJ databases">
        <title>Genomic analysis of the entomopathogenic nematode Steinernema hermaphroditum.</title>
        <authorList>
            <person name="Schwarz E.M."/>
            <person name="Heppert J.K."/>
            <person name="Baniya A."/>
            <person name="Schwartz H.T."/>
            <person name="Tan C.-H."/>
            <person name="Antoshechkin I."/>
            <person name="Sternberg P.W."/>
            <person name="Goodrich-Blair H."/>
            <person name="Dillman A.R."/>
        </authorList>
    </citation>
    <scope>NUCLEOTIDE SEQUENCE</scope>
    <source>
        <strain evidence="5">PS9179</strain>
        <tissue evidence="5">Whole animal</tissue>
    </source>
</reference>
<dbReference type="Gene3D" id="2.60.120.680">
    <property type="entry name" value="GOLD domain"/>
    <property type="match status" value="1"/>
</dbReference>
<evidence type="ECO:0000259" key="3">
    <source>
        <dbReference type="PROSITE" id="PS50191"/>
    </source>
</evidence>
<dbReference type="InterPro" id="IPR036598">
    <property type="entry name" value="GOLD_dom_sf"/>
</dbReference>
<dbReference type="AlphaFoldDB" id="A0AA39GTT1"/>
<evidence type="ECO:0000256" key="1">
    <source>
        <dbReference type="SAM" id="Coils"/>
    </source>
</evidence>
<feature type="coiled-coil region" evidence="1">
    <location>
        <begin position="84"/>
        <end position="111"/>
    </location>
</feature>
<feature type="region of interest" description="Disordered" evidence="2">
    <location>
        <begin position="299"/>
        <end position="321"/>
    </location>
</feature>
<feature type="domain" description="GOLD" evidence="4">
    <location>
        <begin position="275"/>
        <end position="429"/>
    </location>
</feature>
<evidence type="ECO:0000313" key="6">
    <source>
        <dbReference type="Proteomes" id="UP001175271"/>
    </source>
</evidence>
<dbReference type="GO" id="GO:0005737">
    <property type="term" value="C:cytoplasm"/>
    <property type="evidence" value="ECO:0007669"/>
    <property type="project" value="TreeGrafter"/>
</dbReference>
<evidence type="ECO:0008006" key="7">
    <source>
        <dbReference type="Google" id="ProtNLM"/>
    </source>
</evidence>
<accession>A0AA39GTT1</accession>
<dbReference type="Pfam" id="PF00650">
    <property type="entry name" value="CRAL_TRIO"/>
    <property type="match status" value="1"/>
</dbReference>
<dbReference type="PANTHER" id="PTHR23324:SF88">
    <property type="entry name" value="CRAL-TRIO DOMAIN-CONTAINING PROTEIN"/>
    <property type="match status" value="1"/>
</dbReference>
<dbReference type="EMBL" id="JAUCMV010000005">
    <property type="protein sequence ID" value="KAK0393336.1"/>
    <property type="molecule type" value="Genomic_DNA"/>
</dbReference>
<organism evidence="5 6">
    <name type="scientific">Steinernema hermaphroditum</name>
    <dbReference type="NCBI Taxonomy" id="289476"/>
    <lineage>
        <taxon>Eukaryota</taxon>
        <taxon>Metazoa</taxon>
        <taxon>Ecdysozoa</taxon>
        <taxon>Nematoda</taxon>
        <taxon>Chromadorea</taxon>
        <taxon>Rhabditida</taxon>
        <taxon>Tylenchina</taxon>
        <taxon>Panagrolaimomorpha</taxon>
        <taxon>Strongyloidoidea</taxon>
        <taxon>Steinernematidae</taxon>
        <taxon>Steinernema</taxon>
    </lineage>
</organism>
<protein>
    <recommendedName>
        <fullName evidence="7">CRAL-TRIO domain-containing protein</fullName>
    </recommendedName>
</protein>
<feature type="domain" description="CRAL-TRIO" evidence="3">
    <location>
        <begin position="127"/>
        <end position="299"/>
    </location>
</feature>
<dbReference type="SUPFAM" id="SSF46938">
    <property type="entry name" value="CRAL/TRIO N-terminal domain"/>
    <property type="match status" value="1"/>
</dbReference>
<name>A0AA39GTT1_9BILA</name>
<dbReference type="InterPro" id="IPR001251">
    <property type="entry name" value="CRAL-TRIO_dom"/>
</dbReference>
<dbReference type="InterPro" id="IPR009038">
    <property type="entry name" value="GOLD_dom"/>
</dbReference>
<gene>
    <name evidence="5" type="ORF">QR680_000159</name>
</gene>